<proteinExistence type="predicted"/>
<dbReference type="AlphaFoldDB" id="A0A0E0KJ95"/>
<dbReference type="Gramene" id="OPUNC03G31930.1">
    <property type="protein sequence ID" value="OPUNC03G31930.1"/>
    <property type="gene ID" value="OPUNC03G31930"/>
</dbReference>
<evidence type="ECO:0000313" key="4">
    <source>
        <dbReference type="Proteomes" id="UP000026962"/>
    </source>
</evidence>
<dbReference type="PANTHER" id="PTHR31558:SF5">
    <property type="entry name" value="OS03G0759000 PROTEIN"/>
    <property type="match status" value="1"/>
</dbReference>
<protein>
    <recommendedName>
        <fullName evidence="2">Protein ENHANCED DISEASE RESISTANCE 2 C-terminal domain-containing protein</fullName>
    </recommendedName>
</protein>
<feature type="domain" description="Protein ENHANCED DISEASE RESISTANCE 2 C-terminal" evidence="2">
    <location>
        <begin position="304"/>
        <end position="557"/>
    </location>
</feature>
<dbReference type="STRING" id="4537.A0A0E0KJ95"/>
<name>A0A0E0KJ95_ORYPU</name>
<dbReference type="EnsemblPlants" id="OPUNC03G31930.1">
    <property type="protein sequence ID" value="OPUNC03G31930.1"/>
    <property type="gene ID" value="OPUNC03G31930"/>
</dbReference>
<feature type="region of interest" description="Disordered" evidence="1">
    <location>
        <begin position="208"/>
        <end position="252"/>
    </location>
</feature>
<dbReference type="OMA" id="KIQPMPI"/>
<keyword evidence="4" id="KW-1185">Reference proteome</keyword>
<dbReference type="HOGENOM" id="CLU_033593_2_0_1"/>
<evidence type="ECO:0000256" key="1">
    <source>
        <dbReference type="SAM" id="MobiDB-lite"/>
    </source>
</evidence>
<reference evidence="3" key="1">
    <citation type="submission" date="2015-04" db="UniProtKB">
        <authorList>
            <consortium name="EnsemblPlants"/>
        </authorList>
    </citation>
    <scope>IDENTIFICATION</scope>
</reference>
<dbReference type="InterPro" id="IPR009769">
    <property type="entry name" value="EDR2_C"/>
</dbReference>
<dbReference type="eggNOG" id="ENOG502QUGE">
    <property type="taxonomic scope" value="Eukaryota"/>
</dbReference>
<organism evidence="3">
    <name type="scientific">Oryza punctata</name>
    <name type="common">Red rice</name>
    <dbReference type="NCBI Taxonomy" id="4537"/>
    <lineage>
        <taxon>Eukaryota</taxon>
        <taxon>Viridiplantae</taxon>
        <taxon>Streptophyta</taxon>
        <taxon>Embryophyta</taxon>
        <taxon>Tracheophyta</taxon>
        <taxon>Spermatophyta</taxon>
        <taxon>Magnoliopsida</taxon>
        <taxon>Liliopsida</taxon>
        <taxon>Poales</taxon>
        <taxon>Poaceae</taxon>
        <taxon>BOP clade</taxon>
        <taxon>Oryzoideae</taxon>
        <taxon>Oryzeae</taxon>
        <taxon>Oryzinae</taxon>
        <taxon>Oryza</taxon>
    </lineage>
</organism>
<feature type="region of interest" description="Disordered" evidence="1">
    <location>
        <begin position="140"/>
        <end position="161"/>
    </location>
</feature>
<sequence length="573" mass="62815">MGSCVSTTRRRRRSRKLSVAARKFRRKVSAAIADAPIARSGGGDAAVAAAANCFARHEVVHVEAPVSNVTLHLTQLQWQHSQMDAGSVICEEAWYDSVSILDSADSDDDDLDNDFASVSGVQFSVVSEFSDISKLSRFVPNPDPLPDVTAPPQRSDATSTSTSLLDAVHRLRSIASAEACQDDDPPGKTEESNAAAAAAAAAAADECCSGGGGLKESQGTAASSTRPPFPPPIPSNKIQPMPIVSVSPHNQKKKSAVVRLSFRRRSYEGDEMTEMSGSTNYLYRPRAGSSLPCSTGEKLSDGCWSAIEPSVFRVRGEGFFKDKRKSPAPNCSPYIPIGADMFACTRKINHIAQHLALPSLKTHETFPSLLIVNIQVISEPNNFYRFQQMPTYPATVFGENDGDGISLVLYFKISDSFDKEISPQLKESIKKLMSDEMERVKGFPVDSNVPYTERLKILAGLVNPDDLQLSAAERKLVQTYNQKPVLSRPQHKFFKGPNYFEIDLDVHRFSFISRKGLEAFRERLKHGVLDLGLTIQAQKAEELPEHVLCCMRLNRIDFADSGQIPTLIMSSDE</sequence>
<dbReference type="Pfam" id="PF07059">
    <property type="entry name" value="EDR2_C"/>
    <property type="match status" value="1"/>
</dbReference>
<evidence type="ECO:0000259" key="2">
    <source>
        <dbReference type="Pfam" id="PF07059"/>
    </source>
</evidence>
<reference evidence="3" key="2">
    <citation type="submission" date="2018-05" db="EMBL/GenBank/DDBJ databases">
        <title>OpunRS2 (Oryza punctata Reference Sequence Version 2).</title>
        <authorList>
            <person name="Zhang J."/>
            <person name="Kudrna D."/>
            <person name="Lee S."/>
            <person name="Talag J."/>
            <person name="Welchert J."/>
            <person name="Wing R.A."/>
        </authorList>
    </citation>
    <scope>NUCLEOTIDE SEQUENCE [LARGE SCALE GENOMIC DNA]</scope>
</reference>
<accession>A0A0E0KJ95</accession>
<feature type="compositionally biased region" description="Polar residues" evidence="1">
    <location>
        <begin position="217"/>
        <end position="226"/>
    </location>
</feature>
<dbReference type="PANTHER" id="PTHR31558">
    <property type="entry name" value="CW14 PROTEIN"/>
    <property type="match status" value="1"/>
</dbReference>
<evidence type="ECO:0000313" key="3">
    <source>
        <dbReference type="EnsemblPlants" id="OPUNC03G31930.1"/>
    </source>
</evidence>
<dbReference type="Proteomes" id="UP000026962">
    <property type="component" value="Chromosome 3"/>
</dbReference>